<comment type="caution">
    <text evidence="1">The sequence shown here is derived from an EMBL/GenBank/DDBJ whole genome shotgun (WGS) entry which is preliminary data.</text>
</comment>
<keyword evidence="2" id="KW-1185">Reference proteome</keyword>
<gene>
    <name evidence="1" type="ORF">QFC20_005330</name>
</gene>
<accession>A0ACC2VNC0</accession>
<sequence length="667" mass="73255">MATHDMDKAPPPPRPSKRRSSVSFQDSCTVIPEVELRKPRLCTRTYSLCLSKKPPSDLLYDETFIPSHPTTLMFHLPTFTRAPPLPHKRSRRSSTGGTPGVFGYKGDDRCGMKSCLHWTPRHGYNNGLRIEHNEATGLKETPPIIHRDIPALVASPLLETPSRSTSSILSPVRRNSQSHDIPIASATPVSPTSSHGGFGIAKMSSLVTRPFLRRSKTSSSAIAQASSETDSLHAPLLSRSRSTSVGAASTGKGSALEEGKIDLTRTRSLGLPFGNTDSQTVKPKVAPIVLESARHPGCIDEDVIEEEEAEEEDEVTAIHQVDDQPEHRSHAVHRPSLLIPHSPLPEDFASVIPIHDCCEACTRITLLGMKENYIPPFSPSAIRKIKREREEKEQGARIEQEVAEATAHVTAGPRKIWDGHSWVEEATTAADEQKTGENHALKNKDTTDDSDDDDPEQKNSSLGPTFGNEKARTMMVDEVEYVRRMRRASNTSIEEAADAEAQGSEKGKKTCFFSGERAHTLSPKHTTEATSPDHGIWITSKPTLRSPVHSPSTGEQRDYMNAKCALSSPTESEKVPLASPRHLQQPWAAIQRPSTKPANDEKEIQRALEEEANETKNARKVSRDGSPRSHSPSATALQPDHILSSDASRKKWYKLPLRSPLAVPGVS</sequence>
<name>A0ACC2VNC0_9TREE</name>
<dbReference type="EMBL" id="JASBWS010000072">
    <property type="protein sequence ID" value="KAJ9100914.1"/>
    <property type="molecule type" value="Genomic_DNA"/>
</dbReference>
<evidence type="ECO:0000313" key="1">
    <source>
        <dbReference type="EMBL" id="KAJ9100914.1"/>
    </source>
</evidence>
<evidence type="ECO:0000313" key="2">
    <source>
        <dbReference type="Proteomes" id="UP001230649"/>
    </source>
</evidence>
<proteinExistence type="predicted"/>
<organism evidence="1 2">
    <name type="scientific">Naganishia adeliensis</name>
    <dbReference type="NCBI Taxonomy" id="92952"/>
    <lineage>
        <taxon>Eukaryota</taxon>
        <taxon>Fungi</taxon>
        <taxon>Dikarya</taxon>
        <taxon>Basidiomycota</taxon>
        <taxon>Agaricomycotina</taxon>
        <taxon>Tremellomycetes</taxon>
        <taxon>Filobasidiales</taxon>
        <taxon>Filobasidiaceae</taxon>
        <taxon>Naganishia</taxon>
    </lineage>
</organism>
<dbReference type="Proteomes" id="UP001230649">
    <property type="component" value="Unassembled WGS sequence"/>
</dbReference>
<reference evidence="1" key="1">
    <citation type="submission" date="2023-04" db="EMBL/GenBank/DDBJ databases">
        <title>Draft Genome sequencing of Naganishia species isolated from polar environments using Oxford Nanopore Technology.</title>
        <authorList>
            <person name="Leo P."/>
            <person name="Venkateswaran K."/>
        </authorList>
    </citation>
    <scope>NUCLEOTIDE SEQUENCE</scope>
    <source>
        <strain evidence="1">MNA-CCFEE 5262</strain>
    </source>
</reference>
<protein>
    <submittedName>
        <fullName evidence="1">Uncharacterized protein</fullName>
    </submittedName>
</protein>